<organism evidence="2 3">
    <name type="scientific">Romanomermis culicivorax</name>
    <name type="common">Nematode worm</name>
    <dbReference type="NCBI Taxonomy" id="13658"/>
    <lineage>
        <taxon>Eukaryota</taxon>
        <taxon>Metazoa</taxon>
        <taxon>Ecdysozoa</taxon>
        <taxon>Nematoda</taxon>
        <taxon>Enoplea</taxon>
        <taxon>Dorylaimia</taxon>
        <taxon>Mermithida</taxon>
        <taxon>Mermithoidea</taxon>
        <taxon>Mermithidae</taxon>
        <taxon>Romanomermis</taxon>
    </lineage>
</organism>
<dbReference type="Pfam" id="PF14534">
    <property type="entry name" value="DUF4440"/>
    <property type="match status" value="1"/>
</dbReference>
<dbReference type="WBParaSite" id="nRc.2.0.1.t27274-RA">
    <property type="protein sequence ID" value="nRc.2.0.1.t27274-RA"/>
    <property type="gene ID" value="nRc.2.0.1.g27274"/>
</dbReference>
<dbReference type="Gene3D" id="3.10.450.50">
    <property type="match status" value="1"/>
</dbReference>
<evidence type="ECO:0000259" key="1">
    <source>
        <dbReference type="Pfam" id="PF14534"/>
    </source>
</evidence>
<feature type="domain" description="DUF4440" evidence="1">
    <location>
        <begin position="6"/>
        <end position="113"/>
    </location>
</feature>
<dbReference type="SUPFAM" id="SSF54427">
    <property type="entry name" value="NTF2-like"/>
    <property type="match status" value="1"/>
</dbReference>
<evidence type="ECO:0000313" key="2">
    <source>
        <dbReference type="Proteomes" id="UP000887565"/>
    </source>
</evidence>
<keyword evidence="2" id="KW-1185">Reference proteome</keyword>
<proteinExistence type="predicted"/>
<sequence>MADKCITACMSDYVTMWNKKNVSELVEKYYRDTSKVLQPDGSTIRGKAEIVKYMQETIVKCGLKCTLQNDETYGTGDLVTSLGTYKMTDDKGMVVKSGRSVVVWKNGPDGCKIEVDAYTDEKCHTKGVCH</sequence>
<dbReference type="Proteomes" id="UP000887565">
    <property type="component" value="Unplaced"/>
</dbReference>
<dbReference type="AlphaFoldDB" id="A0A915JM41"/>
<protein>
    <submittedName>
        <fullName evidence="3">DUF4440 domain-containing protein</fullName>
    </submittedName>
</protein>
<evidence type="ECO:0000313" key="3">
    <source>
        <dbReference type="WBParaSite" id="nRc.2.0.1.t27274-RA"/>
    </source>
</evidence>
<reference evidence="3" key="1">
    <citation type="submission" date="2022-11" db="UniProtKB">
        <authorList>
            <consortium name="WormBaseParasite"/>
        </authorList>
    </citation>
    <scope>IDENTIFICATION</scope>
</reference>
<accession>A0A915JM41</accession>
<name>A0A915JM41_ROMCU</name>
<dbReference type="InterPro" id="IPR032710">
    <property type="entry name" value="NTF2-like_dom_sf"/>
</dbReference>
<dbReference type="InterPro" id="IPR027843">
    <property type="entry name" value="DUF4440"/>
</dbReference>